<dbReference type="OrthoDB" id="6357437at2759"/>
<feature type="chain" id="PRO_5035928011" evidence="5">
    <location>
        <begin position="22"/>
        <end position="261"/>
    </location>
</feature>
<dbReference type="InterPro" id="IPR046350">
    <property type="entry name" value="Cystatin_sf"/>
</dbReference>
<evidence type="ECO:0000256" key="5">
    <source>
        <dbReference type="SAM" id="SignalP"/>
    </source>
</evidence>
<evidence type="ECO:0000313" key="8">
    <source>
        <dbReference type="Proteomes" id="UP000838756"/>
    </source>
</evidence>
<feature type="domain" description="Cystatin" evidence="6">
    <location>
        <begin position="149"/>
        <end position="239"/>
    </location>
</feature>
<keyword evidence="4" id="KW-0325">Glycoprotein</keyword>
<protein>
    <submittedName>
        <fullName evidence="7">Jg13537 protein</fullName>
    </submittedName>
</protein>
<dbReference type="PANTHER" id="PTHR13814">
    <property type="entry name" value="FETUIN"/>
    <property type="match status" value="1"/>
</dbReference>
<keyword evidence="3" id="KW-1015">Disulfide bond</keyword>
<comment type="similarity">
    <text evidence="1">Belongs to the cystatin family.</text>
</comment>
<proteinExistence type="inferred from homology"/>
<feature type="signal peptide" evidence="5">
    <location>
        <begin position="1"/>
        <end position="21"/>
    </location>
</feature>
<dbReference type="InterPro" id="IPR050735">
    <property type="entry name" value="Kininogen_Fetuin_HRG"/>
</dbReference>
<dbReference type="Pfam" id="PF00031">
    <property type="entry name" value="Cystatin"/>
    <property type="match status" value="1"/>
</dbReference>
<name>A0A8S4S9H2_9NEOP</name>
<comment type="caution">
    <text evidence="7">The sequence shown here is derived from an EMBL/GenBank/DDBJ whole genome shotgun (WGS) entry which is preliminary data.</text>
</comment>
<accession>A0A8S4S9H2</accession>
<dbReference type="InterPro" id="IPR018073">
    <property type="entry name" value="Prot_inh_cystat_CS"/>
</dbReference>
<reference evidence="7" key="1">
    <citation type="submission" date="2022-03" db="EMBL/GenBank/DDBJ databases">
        <authorList>
            <person name="Lindestad O."/>
        </authorList>
    </citation>
    <scope>NUCLEOTIDE SEQUENCE</scope>
</reference>
<dbReference type="SMART" id="SM00043">
    <property type="entry name" value="CY"/>
    <property type="match status" value="2"/>
</dbReference>
<dbReference type="SUPFAM" id="SSF54403">
    <property type="entry name" value="Cystatin/monellin"/>
    <property type="match status" value="2"/>
</dbReference>
<evidence type="ECO:0000256" key="1">
    <source>
        <dbReference type="ARBA" id="ARBA00009403"/>
    </source>
</evidence>
<evidence type="ECO:0000256" key="2">
    <source>
        <dbReference type="ARBA" id="ARBA00022729"/>
    </source>
</evidence>
<keyword evidence="8" id="KW-1185">Reference proteome</keyword>
<evidence type="ECO:0000256" key="4">
    <source>
        <dbReference type="ARBA" id="ARBA00023180"/>
    </source>
</evidence>
<dbReference type="CDD" id="cd00042">
    <property type="entry name" value="CY"/>
    <property type="match status" value="2"/>
</dbReference>
<gene>
    <name evidence="7" type="primary">jg13537</name>
    <name evidence="7" type="ORF">PAEG_LOCUS22461</name>
</gene>
<dbReference type="InterPro" id="IPR000010">
    <property type="entry name" value="Cystatin_dom"/>
</dbReference>
<sequence>MQPTSALALIPFLVLIVLAQARPDAEENVDSGPPCLGCEVDQDSNKSLYKNMAEESILKYLRDNNFDKYHKIIKITKATQQVVAGYMYRIDFDAYPTNCDLESDEDTSTCEVMDTSKYLKCHSEIWDRAWLDQKQIKVTCEDKRREKRQITGGVKEQDPKNPVYADLATESLALYAKDKGLSGSHEVVEVTKATTQVVAGYLTHVYFNALIGSSNPVTCHSVVLEQAWLNVKNITVTCDLIEEKQNNPGGDQEKDKYDPIY</sequence>
<dbReference type="GO" id="GO:0005576">
    <property type="term" value="C:extracellular region"/>
    <property type="evidence" value="ECO:0007669"/>
    <property type="project" value="TreeGrafter"/>
</dbReference>
<organism evidence="7 8">
    <name type="scientific">Pararge aegeria aegeria</name>
    <dbReference type="NCBI Taxonomy" id="348720"/>
    <lineage>
        <taxon>Eukaryota</taxon>
        <taxon>Metazoa</taxon>
        <taxon>Ecdysozoa</taxon>
        <taxon>Arthropoda</taxon>
        <taxon>Hexapoda</taxon>
        <taxon>Insecta</taxon>
        <taxon>Pterygota</taxon>
        <taxon>Neoptera</taxon>
        <taxon>Endopterygota</taxon>
        <taxon>Lepidoptera</taxon>
        <taxon>Glossata</taxon>
        <taxon>Ditrysia</taxon>
        <taxon>Papilionoidea</taxon>
        <taxon>Nymphalidae</taxon>
        <taxon>Satyrinae</taxon>
        <taxon>Satyrini</taxon>
        <taxon>Parargina</taxon>
        <taxon>Pararge</taxon>
    </lineage>
</organism>
<evidence type="ECO:0000313" key="7">
    <source>
        <dbReference type="EMBL" id="CAH2252990.1"/>
    </source>
</evidence>
<dbReference type="PANTHER" id="PTHR13814:SF16">
    <property type="entry name" value="CYSTATIN"/>
    <property type="match status" value="1"/>
</dbReference>
<evidence type="ECO:0000256" key="3">
    <source>
        <dbReference type="ARBA" id="ARBA00023157"/>
    </source>
</evidence>
<dbReference type="Proteomes" id="UP000838756">
    <property type="component" value="Unassembled WGS sequence"/>
</dbReference>
<dbReference type="PROSITE" id="PS00287">
    <property type="entry name" value="CYSTATIN"/>
    <property type="match status" value="1"/>
</dbReference>
<feature type="domain" description="Cystatin" evidence="6">
    <location>
        <begin position="34"/>
        <end position="141"/>
    </location>
</feature>
<dbReference type="GO" id="GO:0004869">
    <property type="term" value="F:cysteine-type endopeptidase inhibitor activity"/>
    <property type="evidence" value="ECO:0007669"/>
    <property type="project" value="InterPro"/>
</dbReference>
<keyword evidence="2 5" id="KW-0732">Signal</keyword>
<dbReference type="AlphaFoldDB" id="A0A8S4S9H2"/>
<evidence type="ECO:0000259" key="6">
    <source>
        <dbReference type="SMART" id="SM00043"/>
    </source>
</evidence>
<dbReference type="Gene3D" id="3.10.450.10">
    <property type="match status" value="2"/>
</dbReference>
<dbReference type="EMBL" id="CAKXAJ010026044">
    <property type="protein sequence ID" value="CAH2252990.1"/>
    <property type="molecule type" value="Genomic_DNA"/>
</dbReference>